<sequence length="673" mass="73284">MIVNDQHQQPDKRSLLDENDTDSVMSKQSTVEDGLPVYAPVDPNSEMKGKETPAPQSNRGRKIKRAIKFCLCALLAYHLYHFVHHRFDGPPRFGFWHGNDHDEMTDSKDVTDEWVNGRYNFAHMDYNLATAEDTNVDIWTMDEVFPVPPDHPDMPHPPEMPDNPDMPPMPPHSPHMPDEPDHPAPPRHPSPPHHPPPPRHHPPPHPPHHHVTVECLSTEGESTALTMQLPFTPSDDGYLPAGAVVDLGNAGLDWTEPVSFNLSTSLRRLVVASHGPVAGSVHLHTDSSLSDTVTYNVTVSDPSVVKICKLLHEDVFFGVAVVAPHERVHPVPRAKIDVWFPSEADINAFTSHTGVFHHDVDDLSGVQFGKFQLGASNAALHVDTVNAKVAVLKTVNAAIDVGTVSGKLVVLTTNNGRITGVVPNATAVIAATKNAPITLNATVWSTADGETSVPESYHAVGCHQHKEEKANTWASWFTREARRERRARRKARKAVRKAGKHWHGHGHGHAAVAEDEEPHDPHGPHGPHHKGDGKGVLVATSTNGHIDVHAWLKSNTTGVFSVVAKSSNTQVEVGVLDQPVNSTLSLTATSTNGRIGVGLHPAFEGEFIARTTNGKSELIETPNVNDPAGLHRVRHITVSRFANILTGSAFWGEKKKRGSAVLSTTNAGVQLAI</sequence>
<name>M5GFP9_DACPD</name>
<feature type="compositionally biased region" description="Pro residues" evidence="1">
    <location>
        <begin position="157"/>
        <end position="174"/>
    </location>
</feature>
<evidence type="ECO:0000256" key="1">
    <source>
        <dbReference type="SAM" id="MobiDB-lite"/>
    </source>
</evidence>
<dbReference type="Proteomes" id="UP000030653">
    <property type="component" value="Unassembled WGS sequence"/>
</dbReference>
<proteinExistence type="predicted"/>
<protein>
    <recommendedName>
        <fullName evidence="4">Adhesin domain-containing protein</fullName>
    </recommendedName>
</protein>
<feature type="compositionally biased region" description="Basic and acidic residues" evidence="1">
    <location>
        <begin position="519"/>
        <end position="533"/>
    </location>
</feature>
<feature type="compositionally biased region" description="Polar residues" evidence="1">
    <location>
        <begin position="22"/>
        <end position="31"/>
    </location>
</feature>
<feature type="region of interest" description="Disordered" evidence="1">
    <location>
        <begin position="147"/>
        <end position="211"/>
    </location>
</feature>
<dbReference type="AlphaFoldDB" id="M5GFP9"/>
<keyword evidence="3" id="KW-1185">Reference proteome</keyword>
<reference evidence="2 3" key="1">
    <citation type="journal article" date="2012" name="Science">
        <title>The Paleozoic origin of enzymatic lignin decomposition reconstructed from 31 fungal genomes.</title>
        <authorList>
            <person name="Floudas D."/>
            <person name="Binder M."/>
            <person name="Riley R."/>
            <person name="Barry K."/>
            <person name="Blanchette R.A."/>
            <person name="Henrissat B."/>
            <person name="Martinez A.T."/>
            <person name="Otillar R."/>
            <person name="Spatafora J.W."/>
            <person name="Yadav J.S."/>
            <person name="Aerts A."/>
            <person name="Benoit I."/>
            <person name="Boyd A."/>
            <person name="Carlson A."/>
            <person name="Copeland A."/>
            <person name="Coutinho P.M."/>
            <person name="de Vries R.P."/>
            <person name="Ferreira P."/>
            <person name="Findley K."/>
            <person name="Foster B."/>
            <person name="Gaskell J."/>
            <person name="Glotzer D."/>
            <person name="Gorecki P."/>
            <person name="Heitman J."/>
            <person name="Hesse C."/>
            <person name="Hori C."/>
            <person name="Igarashi K."/>
            <person name="Jurgens J.A."/>
            <person name="Kallen N."/>
            <person name="Kersten P."/>
            <person name="Kohler A."/>
            <person name="Kuees U."/>
            <person name="Kumar T.K.A."/>
            <person name="Kuo A."/>
            <person name="LaButti K."/>
            <person name="Larrondo L.F."/>
            <person name="Lindquist E."/>
            <person name="Ling A."/>
            <person name="Lombard V."/>
            <person name="Lucas S."/>
            <person name="Lundell T."/>
            <person name="Martin R."/>
            <person name="McLaughlin D.J."/>
            <person name="Morgenstern I."/>
            <person name="Morin E."/>
            <person name="Murat C."/>
            <person name="Nagy L.G."/>
            <person name="Nolan M."/>
            <person name="Ohm R.A."/>
            <person name="Patyshakuliyeva A."/>
            <person name="Rokas A."/>
            <person name="Ruiz-Duenas F.J."/>
            <person name="Sabat G."/>
            <person name="Salamov A."/>
            <person name="Samejima M."/>
            <person name="Schmutz J."/>
            <person name="Slot J.C."/>
            <person name="St John F."/>
            <person name="Stenlid J."/>
            <person name="Sun H."/>
            <person name="Sun S."/>
            <person name="Syed K."/>
            <person name="Tsang A."/>
            <person name="Wiebenga A."/>
            <person name="Young D."/>
            <person name="Pisabarro A."/>
            <person name="Eastwood D.C."/>
            <person name="Martin F."/>
            <person name="Cullen D."/>
            <person name="Grigoriev I.V."/>
            <person name="Hibbett D.S."/>
        </authorList>
    </citation>
    <scope>NUCLEOTIDE SEQUENCE [LARGE SCALE GENOMIC DNA]</scope>
    <source>
        <strain evidence="2 3">DJM-731 SS1</strain>
    </source>
</reference>
<evidence type="ECO:0008006" key="4">
    <source>
        <dbReference type="Google" id="ProtNLM"/>
    </source>
</evidence>
<dbReference type="HOGENOM" id="CLU_408267_0_0_1"/>
<feature type="compositionally biased region" description="Basic residues" evidence="1">
    <location>
        <begin position="485"/>
        <end position="508"/>
    </location>
</feature>
<evidence type="ECO:0000313" key="3">
    <source>
        <dbReference type="Proteomes" id="UP000030653"/>
    </source>
</evidence>
<dbReference type="RefSeq" id="XP_040631202.1">
    <property type="nucleotide sequence ID" value="XM_040768083.1"/>
</dbReference>
<dbReference type="GeneID" id="63683145"/>
<dbReference type="OrthoDB" id="5570013at2759"/>
<feature type="region of interest" description="Disordered" evidence="1">
    <location>
        <begin position="1"/>
        <end position="60"/>
    </location>
</feature>
<gene>
    <name evidence="2" type="ORF">DACRYDRAFT_105370</name>
</gene>
<feature type="region of interest" description="Disordered" evidence="1">
    <location>
        <begin position="485"/>
        <end position="533"/>
    </location>
</feature>
<feature type="compositionally biased region" description="Basic and acidic residues" evidence="1">
    <location>
        <begin position="175"/>
        <end position="184"/>
    </location>
</feature>
<dbReference type="EMBL" id="JH795858">
    <property type="protein sequence ID" value="EJU04308.1"/>
    <property type="molecule type" value="Genomic_DNA"/>
</dbReference>
<feature type="compositionally biased region" description="Pro residues" evidence="1">
    <location>
        <begin position="186"/>
        <end position="195"/>
    </location>
</feature>
<dbReference type="STRING" id="1858805.M5GFP9"/>
<accession>M5GFP9</accession>
<organism evidence="2 3">
    <name type="scientific">Dacryopinax primogenitus (strain DJM 731)</name>
    <name type="common">Brown rot fungus</name>
    <dbReference type="NCBI Taxonomy" id="1858805"/>
    <lineage>
        <taxon>Eukaryota</taxon>
        <taxon>Fungi</taxon>
        <taxon>Dikarya</taxon>
        <taxon>Basidiomycota</taxon>
        <taxon>Agaricomycotina</taxon>
        <taxon>Dacrymycetes</taxon>
        <taxon>Dacrymycetales</taxon>
        <taxon>Dacrymycetaceae</taxon>
        <taxon>Dacryopinax</taxon>
    </lineage>
</organism>
<evidence type="ECO:0000313" key="2">
    <source>
        <dbReference type="EMBL" id="EJU04308.1"/>
    </source>
</evidence>
<feature type="compositionally biased region" description="Basic residues" evidence="1">
    <location>
        <begin position="196"/>
        <end position="210"/>
    </location>
</feature>